<keyword evidence="8" id="KW-0804">Transcription</keyword>
<feature type="domain" description="RNA polymerase sigma factor 54 core-binding" evidence="10">
    <location>
        <begin position="97"/>
        <end position="273"/>
    </location>
</feature>
<comment type="similarity">
    <text evidence="1">Belongs to the sigma-54 factor family.</text>
</comment>
<keyword evidence="7" id="KW-0238">DNA-binding</keyword>
<dbReference type="GO" id="GO:0016987">
    <property type="term" value="F:sigma factor activity"/>
    <property type="evidence" value="ECO:0007669"/>
    <property type="project" value="UniProtKB-KW"/>
</dbReference>
<evidence type="ECO:0000256" key="7">
    <source>
        <dbReference type="ARBA" id="ARBA00023125"/>
    </source>
</evidence>
<reference evidence="11" key="1">
    <citation type="journal article" date="2021" name="PeerJ">
        <title>Extensive microbial diversity within the chicken gut microbiome revealed by metagenomics and culture.</title>
        <authorList>
            <person name="Gilroy R."/>
            <person name="Ravi A."/>
            <person name="Getino M."/>
            <person name="Pursley I."/>
            <person name="Horton D.L."/>
            <person name="Alikhan N.F."/>
            <person name="Baker D."/>
            <person name="Gharbi K."/>
            <person name="Hall N."/>
            <person name="Watson M."/>
            <person name="Adriaenssens E.M."/>
            <person name="Foster-Nyarko E."/>
            <person name="Jarju S."/>
            <person name="Secka A."/>
            <person name="Antonio M."/>
            <person name="Oren A."/>
            <person name="Chaudhuri R.R."/>
            <person name="La Ragione R."/>
            <person name="Hildebrand F."/>
            <person name="Pallen M.J."/>
        </authorList>
    </citation>
    <scope>NUCLEOTIDE SEQUENCE</scope>
    <source>
        <strain evidence="11">ChiSxjej6B18-287</strain>
    </source>
</reference>
<reference evidence="11" key="2">
    <citation type="submission" date="2021-04" db="EMBL/GenBank/DDBJ databases">
        <authorList>
            <person name="Gilroy R."/>
        </authorList>
    </citation>
    <scope>NUCLEOTIDE SEQUENCE</scope>
    <source>
        <strain evidence="11">ChiSxjej6B18-287</strain>
    </source>
</reference>
<evidence type="ECO:0000313" key="12">
    <source>
        <dbReference type="Proteomes" id="UP000823893"/>
    </source>
</evidence>
<protein>
    <submittedName>
        <fullName evidence="11">RNA polymerase factor sigma-54</fullName>
    </submittedName>
</protein>
<dbReference type="InterPro" id="IPR007046">
    <property type="entry name" value="RNA_pol_sigma_54_core-bd"/>
</dbReference>
<evidence type="ECO:0000256" key="8">
    <source>
        <dbReference type="ARBA" id="ARBA00023163"/>
    </source>
</evidence>
<keyword evidence="6" id="KW-0731">Sigma factor</keyword>
<dbReference type="NCBIfam" id="TIGR02395">
    <property type="entry name" value="rpoN_sigma"/>
    <property type="match status" value="1"/>
</dbReference>
<dbReference type="GO" id="GO:0016779">
    <property type="term" value="F:nucleotidyltransferase activity"/>
    <property type="evidence" value="ECO:0007669"/>
    <property type="project" value="UniProtKB-KW"/>
</dbReference>
<comment type="caution">
    <text evidence="11">The sequence shown here is derived from an EMBL/GenBank/DDBJ whole genome shotgun (WGS) entry which is preliminary data.</text>
</comment>
<dbReference type="PROSITE" id="PS00718">
    <property type="entry name" value="SIGMA54_2"/>
    <property type="match status" value="1"/>
</dbReference>
<dbReference type="PANTHER" id="PTHR32248:SF4">
    <property type="entry name" value="RNA POLYMERASE SIGMA-54 FACTOR"/>
    <property type="match status" value="1"/>
</dbReference>
<dbReference type="PIRSF" id="PIRSF000774">
    <property type="entry name" value="RpoN"/>
    <property type="match status" value="1"/>
</dbReference>
<dbReference type="AlphaFoldDB" id="A0A9D2SJA5"/>
<keyword evidence="5" id="KW-0805">Transcription regulation</keyword>
<evidence type="ECO:0000256" key="6">
    <source>
        <dbReference type="ARBA" id="ARBA00023082"/>
    </source>
</evidence>
<dbReference type="InterPro" id="IPR038709">
    <property type="entry name" value="RpoN_core-bd_sf"/>
</dbReference>
<dbReference type="GO" id="GO:0001216">
    <property type="term" value="F:DNA-binding transcription activator activity"/>
    <property type="evidence" value="ECO:0007669"/>
    <property type="project" value="InterPro"/>
</dbReference>
<dbReference type="Proteomes" id="UP000823893">
    <property type="component" value="Unassembled WGS sequence"/>
</dbReference>
<dbReference type="Gene3D" id="1.10.10.60">
    <property type="entry name" value="Homeodomain-like"/>
    <property type="match status" value="1"/>
</dbReference>
<evidence type="ECO:0000256" key="4">
    <source>
        <dbReference type="ARBA" id="ARBA00022695"/>
    </source>
</evidence>
<organism evidence="11 12">
    <name type="scientific">Candidatus Blautia merdigallinarum</name>
    <dbReference type="NCBI Taxonomy" id="2838495"/>
    <lineage>
        <taxon>Bacteria</taxon>
        <taxon>Bacillati</taxon>
        <taxon>Bacillota</taxon>
        <taxon>Clostridia</taxon>
        <taxon>Lachnospirales</taxon>
        <taxon>Lachnospiraceae</taxon>
        <taxon>Blautia</taxon>
    </lineage>
</organism>
<evidence type="ECO:0000313" key="11">
    <source>
        <dbReference type="EMBL" id="HJC09284.1"/>
    </source>
</evidence>
<evidence type="ECO:0000256" key="2">
    <source>
        <dbReference type="ARBA" id="ARBA00022478"/>
    </source>
</evidence>
<keyword evidence="2" id="KW-0240">DNA-directed RNA polymerase</keyword>
<dbReference type="InterPro" id="IPR000394">
    <property type="entry name" value="RNA_pol_sigma_54"/>
</dbReference>
<name>A0A9D2SJA5_9FIRM</name>
<evidence type="ECO:0000259" key="9">
    <source>
        <dbReference type="Pfam" id="PF04552"/>
    </source>
</evidence>
<dbReference type="Gene3D" id="1.10.10.1330">
    <property type="entry name" value="RNA polymerase sigma-54 factor, core-binding domain"/>
    <property type="match status" value="1"/>
</dbReference>
<evidence type="ECO:0000256" key="5">
    <source>
        <dbReference type="ARBA" id="ARBA00023015"/>
    </source>
</evidence>
<dbReference type="EMBL" id="DWWV01000007">
    <property type="protein sequence ID" value="HJC09284.1"/>
    <property type="molecule type" value="Genomic_DNA"/>
</dbReference>
<gene>
    <name evidence="11" type="primary">rpoN</name>
    <name evidence="11" type="ORF">H9935_00465</name>
</gene>
<feature type="domain" description="RNA polymerase sigma factor 54 DNA-binding" evidence="9">
    <location>
        <begin position="287"/>
        <end position="444"/>
    </location>
</feature>
<dbReference type="Pfam" id="PF04552">
    <property type="entry name" value="Sigma54_DBD"/>
    <property type="match status" value="1"/>
</dbReference>
<dbReference type="GO" id="GO:0006352">
    <property type="term" value="P:DNA-templated transcription initiation"/>
    <property type="evidence" value="ECO:0007669"/>
    <property type="project" value="InterPro"/>
</dbReference>
<keyword evidence="3" id="KW-0808">Transferase</keyword>
<dbReference type="PANTHER" id="PTHR32248">
    <property type="entry name" value="RNA POLYMERASE SIGMA-54 FACTOR"/>
    <property type="match status" value="1"/>
</dbReference>
<dbReference type="GO" id="GO:0000428">
    <property type="term" value="C:DNA-directed RNA polymerase complex"/>
    <property type="evidence" value="ECO:0007669"/>
    <property type="project" value="UniProtKB-KW"/>
</dbReference>
<evidence type="ECO:0000256" key="3">
    <source>
        <dbReference type="ARBA" id="ARBA00022679"/>
    </source>
</evidence>
<dbReference type="Pfam" id="PF04963">
    <property type="entry name" value="Sigma54_CBD"/>
    <property type="match status" value="1"/>
</dbReference>
<dbReference type="PROSITE" id="PS50044">
    <property type="entry name" value="SIGMA54_3"/>
    <property type="match status" value="1"/>
</dbReference>
<evidence type="ECO:0000256" key="1">
    <source>
        <dbReference type="ARBA" id="ARBA00008798"/>
    </source>
</evidence>
<keyword evidence="4" id="KW-0548">Nucleotidyltransferase</keyword>
<dbReference type="GO" id="GO:0003677">
    <property type="term" value="F:DNA binding"/>
    <property type="evidence" value="ECO:0007669"/>
    <property type="project" value="UniProtKB-KW"/>
</dbReference>
<sequence length="446" mass="52048">MELRQETELQQKISQNTIQAVSILQMGNQELEDYLENMALENPVIETEEKTMIPDISQSGERIISRKSYEDYQNRAYEEESADREYFQEEGEVFPFVDYLLEQVLYMKVEQSRVSVLKYLIYNLDERGYLTEEPEEIAGILGEEPGKVREAIEILHSMEPLGVGAKNLQECLLLQLRGKPDTQLEEEIIRRYLKELGKNQISRIADKTGKTLEEVMEARERIRNLNPRPSNYFPTGRFKEYLIPDIIVVKLKDYFEVLINDAQNARFHISDFYRKMGNTVDDKEAAEYIHEKIKQAEWLQQCLEQRKNTLLNLAEKIVERQQGFFRNGKGFLEPLTQREIAEEMGVHPSTVSRGIKGKYLQCPWGTYPLSFFFSVGIPSDGQKENSADYIKSCIEKIIEQEEKKKPFSDRLIAEKLQKMGISISRRTVAKYRDSMNIKDALGRKEY</sequence>
<evidence type="ECO:0000259" key="10">
    <source>
        <dbReference type="Pfam" id="PF04963"/>
    </source>
</evidence>
<dbReference type="InterPro" id="IPR007634">
    <property type="entry name" value="RNA_pol_sigma_54_DNA-bd"/>
</dbReference>
<proteinExistence type="inferred from homology"/>
<accession>A0A9D2SJA5</accession>
<dbReference type="PRINTS" id="PR00045">
    <property type="entry name" value="SIGMA54FCT"/>
</dbReference>
<dbReference type="Pfam" id="PF00309">
    <property type="entry name" value="Sigma54_AID"/>
    <property type="match status" value="1"/>
</dbReference>